<dbReference type="GO" id="GO:0046677">
    <property type="term" value="P:response to antibiotic"/>
    <property type="evidence" value="ECO:0007669"/>
    <property type="project" value="UniProtKB-KW"/>
</dbReference>
<dbReference type="SMART" id="SM01059">
    <property type="entry name" value="CAT"/>
    <property type="match status" value="1"/>
</dbReference>
<evidence type="ECO:0000256" key="6">
    <source>
        <dbReference type="ARBA" id="ARBA00022679"/>
    </source>
</evidence>
<accession>A0A9D1K1A1</accession>
<keyword evidence="8 10" id="KW-0012">Acyltransferase</keyword>
<evidence type="ECO:0000313" key="13">
    <source>
        <dbReference type="Proteomes" id="UP000824141"/>
    </source>
</evidence>
<gene>
    <name evidence="12" type="primary">catA</name>
    <name evidence="12" type="ORF">IAD03_03860</name>
</gene>
<evidence type="ECO:0000256" key="8">
    <source>
        <dbReference type="ARBA" id="ARBA00023315"/>
    </source>
</evidence>
<reference evidence="12" key="2">
    <citation type="journal article" date="2021" name="PeerJ">
        <title>Extensive microbial diversity within the chicken gut microbiome revealed by metagenomics and culture.</title>
        <authorList>
            <person name="Gilroy R."/>
            <person name="Ravi A."/>
            <person name="Getino M."/>
            <person name="Pursley I."/>
            <person name="Horton D.L."/>
            <person name="Alikhan N.F."/>
            <person name="Baker D."/>
            <person name="Gharbi K."/>
            <person name="Hall N."/>
            <person name="Watson M."/>
            <person name="Adriaenssens E.M."/>
            <person name="Foster-Nyarko E."/>
            <person name="Jarju S."/>
            <person name="Secka A."/>
            <person name="Antonio M."/>
            <person name="Oren A."/>
            <person name="Chaudhuri R.R."/>
            <person name="La Ragione R."/>
            <person name="Hildebrand F."/>
            <person name="Pallen M.J."/>
        </authorList>
    </citation>
    <scope>NUCLEOTIDE SEQUENCE</scope>
    <source>
        <strain evidence="12">6086</strain>
    </source>
</reference>
<organism evidence="12 13">
    <name type="scientific">Candidatus Caccousia stercoris</name>
    <dbReference type="NCBI Taxonomy" id="2840723"/>
    <lineage>
        <taxon>Bacteria</taxon>
        <taxon>Bacillati</taxon>
        <taxon>Bacillota</taxon>
        <taxon>Clostridia</taxon>
        <taxon>Eubacteriales</taxon>
        <taxon>Oscillospiraceae</taxon>
        <taxon>Oscillospiraceae incertae sedis</taxon>
        <taxon>Candidatus Caccousia</taxon>
    </lineage>
</organism>
<evidence type="ECO:0000256" key="5">
    <source>
        <dbReference type="ARBA" id="ARBA00020291"/>
    </source>
</evidence>
<dbReference type="Gene3D" id="3.30.559.10">
    <property type="entry name" value="Chloramphenicol acetyltransferase-like domain"/>
    <property type="match status" value="1"/>
</dbReference>
<dbReference type="PIRSF" id="PIRSF000440">
    <property type="entry name" value="CAT"/>
    <property type="match status" value="1"/>
</dbReference>
<dbReference type="InterPro" id="IPR001707">
    <property type="entry name" value="Cmp_AcTrfase"/>
</dbReference>
<dbReference type="PANTHER" id="PTHR38474">
    <property type="entry name" value="SLR0299 PROTEIN"/>
    <property type="match status" value="1"/>
</dbReference>
<dbReference type="EC" id="2.3.1.28" evidence="4 10"/>
<evidence type="ECO:0000256" key="3">
    <source>
        <dbReference type="ARBA" id="ARBA00011233"/>
    </source>
</evidence>
<dbReference type="PANTHER" id="PTHR38474:SF2">
    <property type="entry name" value="CHLORAMPHENICOL ACETYLTRANSFERASE"/>
    <property type="match status" value="1"/>
</dbReference>
<protein>
    <recommendedName>
        <fullName evidence="5 10">Chloramphenicol acetyltransferase</fullName>
        <ecNumber evidence="4 10">2.3.1.28</ecNumber>
    </recommendedName>
</protein>
<evidence type="ECO:0000256" key="1">
    <source>
        <dbReference type="ARBA" id="ARBA00002150"/>
    </source>
</evidence>
<evidence type="ECO:0000256" key="2">
    <source>
        <dbReference type="ARBA" id="ARBA00010571"/>
    </source>
</evidence>
<comment type="catalytic activity">
    <reaction evidence="10">
        <text>chloramphenicol + acetyl-CoA = chloramphenicol 3-acetate + CoA</text>
        <dbReference type="Rhea" id="RHEA:18421"/>
        <dbReference type="ChEBI" id="CHEBI:16730"/>
        <dbReference type="ChEBI" id="CHEBI:17698"/>
        <dbReference type="ChEBI" id="CHEBI:57287"/>
        <dbReference type="ChEBI" id="CHEBI:57288"/>
        <dbReference type="EC" id="2.3.1.28"/>
    </reaction>
</comment>
<feature type="active site" description="Proton acceptor" evidence="9">
    <location>
        <position position="186"/>
    </location>
</feature>
<dbReference type="SUPFAM" id="SSF52777">
    <property type="entry name" value="CoA-dependent acyltransferases"/>
    <property type="match status" value="1"/>
</dbReference>
<keyword evidence="7 10" id="KW-0046">Antibiotic resistance</keyword>
<dbReference type="Proteomes" id="UP000824141">
    <property type="component" value="Unassembled WGS sequence"/>
</dbReference>
<comment type="similarity">
    <text evidence="2 11">Belongs to the chloramphenicol acetyltransferase family.</text>
</comment>
<dbReference type="NCBIfam" id="NF000491">
    <property type="entry name" value="chloram_CatA"/>
    <property type="match status" value="1"/>
</dbReference>
<evidence type="ECO:0000256" key="11">
    <source>
        <dbReference type="RuleBase" id="RU004156"/>
    </source>
</evidence>
<sequence>MIFTRIDWETWPRKEYFEHYFTQVPCTYSAVFKLDITQIRKNGQKLYPSMLFYLSTVVNRHQEFRMALDESGEPGFYDVVHPCYTVFHKDTETFSNLWTAYTPSYVDFCASWEKDMAEYGNTSGIIARPDTPVNTFPVSMVPWASFEGFNLNLQNGYDYLPPIFTMGRFYEDHGRILLPLAVQVHHAVCDGFHLCRLVNELQELLDGAGEEK</sequence>
<evidence type="ECO:0000256" key="4">
    <source>
        <dbReference type="ARBA" id="ARBA00013235"/>
    </source>
</evidence>
<dbReference type="AlphaFoldDB" id="A0A9D1K1A1"/>
<evidence type="ECO:0000313" key="12">
    <source>
        <dbReference type="EMBL" id="HIS78489.1"/>
    </source>
</evidence>
<proteinExistence type="inferred from homology"/>
<dbReference type="PROSITE" id="PS00100">
    <property type="entry name" value="CAT"/>
    <property type="match status" value="1"/>
</dbReference>
<evidence type="ECO:0000256" key="7">
    <source>
        <dbReference type="ARBA" id="ARBA00023251"/>
    </source>
</evidence>
<dbReference type="InterPro" id="IPR018372">
    <property type="entry name" value="Chloramphenicol_AcTrfase_AS"/>
</dbReference>
<comment type="function">
    <text evidence="1 10">This enzyme is an effector of chloramphenicol resistance in bacteria.</text>
</comment>
<dbReference type="InterPro" id="IPR023213">
    <property type="entry name" value="CAT-like_dom_sf"/>
</dbReference>
<keyword evidence="6 10" id="KW-0808">Transferase</keyword>
<reference evidence="12" key="1">
    <citation type="submission" date="2020-10" db="EMBL/GenBank/DDBJ databases">
        <authorList>
            <person name="Gilroy R."/>
        </authorList>
    </citation>
    <scope>NUCLEOTIDE SEQUENCE</scope>
    <source>
        <strain evidence="12">6086</strain>
    </source>
</reference>
<comment type="caution">
    <text evidence="12">The sequence shown here is derived from an EMBL/GenBank/DDBJ whole genome shotgun (WGS) entry which is preliminary data.</text>
</comment>
<name>A0A9D1K1A1_9FIRM</name>
<dbReference type="EMBL" id="DVJM01000070">
    <property type="protein sequence ID" value="HIS78489.1"/>
    <property type="molecule type" value="Genomic_DNA"/>
</dbReference>
<comment type="subunit">
    <text evidence="3">Homotrimer.</text>
</comment>
<dbReference type="GO" id="GO:0008811">
    <property type="term" value="F:chloramphenicol O-acetyltransferase activity"/>
    <property type="evidence" value="ECO:0007669"/>
    <property type="project" value="UniProtKB-EC"/>
</dbReference>
<evidence type="ECO:0000256" key="9">
    <source>
        <dbReference type="PIRSR" id="PIRSR000440-1"/>
    </source>
</evidence>
<dbReference type="Pfam" id="PF00302">
    <property type="entry name" value="CAT"/>
    <property type="match status" value="1"/>
</dbReference>
<evidence type="ECO:0000256" key="10">
    <source>
        <dbReference type="RuleBase" id="RU000503"/>
    </source>
</evidence>